<dbReference type="SUPFAM" id="SSF54523">
    <property type="entry name" value="Pili subunits"/>
    <property type="match status" value="1"/>
</dbReference>
<sequence>MMKALKKRRKGGFTLIELIVVIAILGILAAIAVPRFSGVRSSAEESADRASARSIYSAVMMYYAEEGEYPEADGDIDPAFIDLSGLGGSLNWTNFDSTGGTLVYTGANNNAINITEDGVQE</sequence>
<keyword evidence="8" id="KW-1185">Reference proteome</keyword>
<keyword evidence="4 6" id="KW-1133">Transmembrane helix</keyword>
<dbReference type="Gene3D" id="3.30.700.10">
    <property type="entry name" value="Glycoprotein, Type 4 Pilin"/>
    <property type="match status" value="1"/>
</dbReference>
<dbReference type="InterPro" id="IPR045584">
    <property type="entry name" value="Pilin-like"/>
</dbReference>
<accession>A0ABS2MQ35</accession>
<evidence type="ECO:0000256" key="2">
    <source>
        <dbReference type="ARBA" id="ARBA00022481"/>
    </source>
</evidence>
<comment type="subcellular location">
    <subcellularLocation>
        <location evidence="1">Membrane</location>
        <topology evidence="1">Single-pass membrane protein</topology>
    </subcellularLocation>
</comment>
<reference evidence="7 8" key="1">
    <citation type="submission" date="2021-01" db="EMBL/GenBank/DDBJ databases">
        <title>Genomic Encyclopedia of Type Strains, Phase IV (KMG-IV): sequencing the most valuable type-strain genomes for metagenomic binning, comparative biology and taxonomic classification.</title>
        <authorList>
            <person name="Goeker M."/>
        </authorList>
    </citation>
    <scope>NUCLEOTIDE SEQUENCE [LARGE SCALE GENOMIC DNA]</scope>
    <source>
        <strain evidence="7 8">DSM 24436</strain>
    </source>
</reference>
<protein>
    <submittedName>
        <fullName evidence="7">Prepilin-type N-terminal cleavage/methylation domain-containing protein</fullName>
    </submittedName>
</protein>
<dbReference type="EMBL" id="JAFBDT010000005">
    <property type="protein sequence ID" value="MBM7561518.1"/>
    <property type="molecule type" value="Genomic_DNA"/>
</dbReference>
<gene>
    <name evidence="7" type="ORF">JOC49_001038</name>
</gene>
<keyword evidence="2" id="KW-0488">Methylation</keyword>
<dbReference type="PANTHER" id="PTHR30093">
    <property type="entry name" value="GENERAL SECRETION PATHWAY PROTEIN G"/>
    <property type="match status" value="1"/>
</dbReference>
<evidence type="ECO:0000256" key="5">
    <source>
        <dbReference type="ARBA" id="ARBA00023136"/>
    </source>
</evidence>
<evidence type="ECO:0000256" key="6">
    <source>
        <dbReference type="SAM" id="Phobius"/>
    </source>
</evidence>
<evidence type="ECO:0000256" key="3">
    <source>
        <dbReference type="ARBA" id="ARBA00022692"/>
    </source>
</evidence>
<feature type="transmembrane region" description="Helical" evidence="6">
    <location>
        <begin position="12"/>
        <end position="33"/>
    </location>
</feature>
<keyword evidence="5 6" id="KW-0472">Membrane</keyword>
<proteinExistence type="predicted"/>
<evidence type="ECO:0000256" key="4">
    <source>
        <dbReference type="ARBA" id="ARBA00022989"/>
    </source>
</evidence>
<dbReference type="PROSITE" id="PS00409">
    <property type="entry name" value="PROKAR_NTER_METHYL"/>
    <property type="match status" value="1"/>
</dbReference>
<dbReference type="InterPro" id="IPR012902">
    <property type="entry name" value="N_methyl_site"/>
</dbReference>
<dbReference type="NCBIfam" id="TIGR02532">
    <property type="entry name" value="IV_pilin_GFxxxE"/>
    <property type="match status" value="1"/>
</dbReference>
<dbReference type="PANTHER" id="PTHR30093:SF44">
    <property type="entry name" value="TYPE II SECRETION SYSTEM CORE PROTEIN G"/>
    <property type="match status" value="1"/>
</dbReference>
<dbReference type="RefSeq" id="WP_279381198.1">
    <property type="nucleotide sequence ID" value="NZ_JAFBDT010000005.1"/>
</dbReference>
<keyword evidence="3 6" id="KW-0812">Transmembrane</keyword>
<evidence type="ECO:0000313" key="7">
    <source>
        <dbReference type="EMBL" id="MBM7561518.1"/>
    </source>
</evidence>
<organism evidence="7 8">
    <name type="scientific">Fusibacter tunisiensis</name>
    <dbReference type="NCBI Taxonomy" id="1008308"/>
    <lineage>
        <taxon>Bacteria</taxon>
        <taxon>Bacillati</taxon>
        <taxon>Bacillota</taxon>
        <taxon>Clostridia</taxon>
        <taxon>Eubacteriales</taxon>
        <taxon>Eubacteriales Family XII. Incertae Sedis</taxon>
        <taxon>Fusibacter</taxon>
    </lineage>
</organism>
<evidence type="ECO:0000313" key="8">
    <source>
        <dbReference type="Proteomes" id="UP000767854"/>
    </source>
</evidence>
<comment type="caution">
    <text evidence="7">The sequence shown here is derived from an EMBL/GenBank/DDBJ whole genome shotgun (WGS) entry which is preliminary data.</text>
</comment>
<evidence type="ECO:0000256" key="1">
    <source>
        <dbReference type="ARBA" id="ARBA00004167"/>
    </source>
</evidence>
<name>A0ABS2MQ35_9FIRM</name>
<dbReference type="Proteomes" id="UP000767854">
    <property type="component" value="Unassembled WGS sequence"/>
</dbReference>
<dbReference type="Pfam" id="PF07963">
    <property type="entry name" value="N_methyl"/>
    <property type="match status" value="1"/>
</dbReference>